<keyword evidence="10 26" id="KW-0732">Signal</keyword>
<evidence type="ECO:0000256" key="21">
    <source>
        <dbReference type="ARBA" id="ARBA00037235"/>
    </source>
</evidence>
<dbReference type="eggNOG" id="ENOG502QSIT">
    <property type="taxonomic scope" value="Eukaryota"/>
</dbReference>
<name>H3A1Y3_LATCH</name>
<dbReference type="CDD" id="cd15482">
    <property type="entry name" value="Sialidase_non-viral"/>
    <property type="match status" value="1"/>
</dbReference>
<dbReference type="OMA" id="IRSYDAC"/>
<comment type="subunit">
    <text evidence="22">Interacts with cathepsin A (protective protein), beta-galactosidase and N-acetylgalactosamine-6-sulfate sulfatase in a multienzyme complex.</text>
</comment>
<evidence type="ECO:0000256" key="26">
    <source>
        <dbReference type="SAM" id="SignalP"/>
    </source>
</evidence>
<dbReference type="FunCoup" id="H3A1Y3">
    <property type="interactions" value="227"/>
</dbReference>
<dbReference type="InterPro" id="IPR011040">
    <property type="entry name" value="Sialidase"/>
</dbReference>
<evidence type="ECO:0000256" key="3">
    <source>
        <dbReference type="ARBA" id="ARBA00004227"/>
    </source>
</evidence>
<evidence type="ECO:0000256" key="15">
    <source>
        <dbReference type="ARBA" id="ARBA00023136"/>
    </source>
</evidence>
<dbReference type="OrthoDB" id="2739686at2759"/>
<dbReference type="STRING" id="7897.ENSLACP00000003654"/>
<keyword evidence="20" id="KW-0968">Cytoplasmic vesicle</keyword>
<dbReference type="Proteomes" id="UP000008672">
    <property type="component" value="Unassembled WGS sequence"/>
</dbReference>
<keyword evidence="12" id="KW-0378">Hydrolase</keyword>
<keyword evidence="18" id="KW-0119">Carbohydrate metabolism</keyword>
<keyword evidence="16" id="KW-0325">Glycoprotein</keyword>
<dbReference type="RefSeq" id="XP_006013277.1">
    <property type="nucleotide sequence ID" value="XM_006013215.3"/>
</dbReference>
<organism evidence="28 29">
    <name type="scientific">Latimeria chalumnae</name>
    <name type="common">Coelacanth</name>
    <dbReference type="NCBI Taxonomy" id="7897"/>
    <lineage>
        <taxon>Eukaryota</taxon>
        <taxon>Metazoa</taxon>
        <taxon>Chordata</taxon>
        <taxon>Craniata</taxon>
        <taxon>Vertebrata</taxon>
        <taxon>Euteleostomi</taxon>
        <taxon>Coelacanthiformes</taxon>
        <taxon>Coelacanthidae</taxon>
        <taxon>Latimeria</taxon>
    </lineage>
</organism>
<dbReference type="EC" id="3.2.1.18" evidence="7"/>
<evidence type="ECO:0000256" key="22">
    <source>
        <dbReference type="ARBA" id="ARBA00038519"/>
    </source>
</evidence>
<comment type="catalytic activity">
    <reaction evidence="1">
        <text>Hydrolysis of alpha-(2-&gt;3)-, alpha-(2-&gt;6)-, alpha-(2-&gt;8)- glycosidic linkages of terminal sialic acid residues in oligosaccharides, glycoproteins, glycolipids, colominic acid and synthetic substrates.</text>
        <dbReference type="EC" id="3.2.1.18"/>
    </reaction>
</comment>
<dbReference type="PANTHER" id="PTHR10628">
    <property type="entry name" value="SIALIDASE"/>
    <property type="match status" value="1"/>
</dbReference>
<dbReference type="GO" id="GO:0031410">
    <property type="term" value="C:cytoplasmic vesicle"/>
    <property type="evidence" value="ECO:0007669"/>
    <property type="project" value="UniProtKB-SubCell"/>
</dbReference>
<evidence type="ECO:0000256" key="11">
    <source>
        <dbReference type="ARBA" id="ARBA00022737"/>
    </source>
</evidence>
<evidence type="ECO:0000256" key="1">
    <source>
        <dbReference type="ARBA" id="ARBA00000427"/>
    </source>
</evidence>
<dbReference type="InterPro" id="IPR026856">
    <property type="entry name" value="Sialidase_fam"/>
</dbReference>
<evidence type="ECO:0000256" key="7">
    <source>
        <dbReference type="ARBA" id="ARBA00012733"/>
    </source>
</evidence>
<dbReference type="InterPro" id="IPR036278">
    <property type="entry name" value="Sialidase_sf"/>
</dbReference>
<evidence type="ECO:0000256" key="13">
    <source>
        <dbReference type="ARBA" id="ARBA00022963"/>
    </source>
</evidence>
<dbReference type="GO" id="GO:0009313">
    <property type="term" value="P:oligosaccharide catabolic process"/>
    <property type="evidence" value="ECO:0007669"/>
    <property type="project" value="TreeGrafter"/>
</dbReference>
<evidence type="ECO:0000259" key="27">
    <source>
        <dbReference type="Pfam" id="PF13088"/>
    </source>
</evidence>
<evidence type="ECO:0000256" key="12">
    <source>
        <dbReference type="ARBA" id="ARBA00022801"/>
    </source>
</evidence>
<reference evidence="28" key="3">
    <citation type="submission" date="2025-09" db="UniProtKB">
        <authorList>
            <consortium name="Ensembl"/>
        </authorList>
    </citation>
    <scope>IDENTIFICATION</scope>
</reference>
<evidence type="ECO:0000256" key="18">
    <source>
        <dbReference type="ARBA" id="ARBA00023277"/>
    </source>
</evidence>
<proteinExistence type="inferred from homology"/>
<evidence type="ECO:0000256" key="17">
    <source>
        <dbReference type="ARBA" id="ARBA00023228"/>
    </source>
</evidence>
<protein>
    <recommendedName>
        <fullName evidence="23">Sialidase-1</fullName>
        <ecNumber evidence="7">3.2.1.18</ecNumber>
    </recommendedName>
    <alternativeName>
        <fullName evidence="25">Lysosomal sialidase</fullName>
    </alternativeName>
    <alternativeName>
        <fullName evidence="24">N-acetyl-alpha-neuraminidase 1</fullName>
    </alternativeName>
</protein>
<keyword evidence="14" id="KW-0443">Lipid metabolism</keyword>
<evidence type="ECO:0000256" key="19">
    <source>
        <dbReference type="ARBA" id="ARBA00023295"/>
    </source>
</evidence>
<dbReference type="Bgee" id="ENSLACG00000003256">
    <property type="expression patterns" value="Expressed in muscle tissue and 6 other cell types or tissues"/>
</dbReference>
<evidence type="ECO:0000313" key="29">
    <source>
        <dbReference type="Proteomes" id="UP000008672"/>
    </source>
</evidence>
<reference evidence="28" key="2">
    <citation type="submission" date="2025-08" db="UniProtKB">
        <authorList>
            <consortium name="Ensembl"/>
        </authorList>
    </citation>
    <scope>IDENTIFICATION</scope>
</reference>
<dbReference type="CTD" id="4758"/>
<dbReference type="AlphaFoldDB" id="H3A1Y3"/>
<dbReference type="GO" id="GO:0005886">
    <property type="term" value="C:plasma membrane"/>
    <property type="evidence" value="ECO:0007669"/>
    <property type="project" value="UniProtKB-SubCell"/>
</dbReference>
<keyword evidence="29" id="KW-1185">Reference proteome</keyword>
<evidence type="ECO:0000256" key="9">
    <source>
        <dbReference type="ARBA" id="ARBA00022553"/>
    </source>
</evidence>
<dbReference type="FunFam" id="2.120.10.10:FF:000003">
    <property type="entry name" value="Neuraminidase 1"/>
    <property type="match status" value="1"/>
</dbReference>
<evidence type="ECO:0000256" key="24">
    <source>
        <dbReference type="ARBA" id="ARBA00041332"/>
    </source>
</evidence>
<dbReference type="EMBL" id="AFYH01254025">
    <property type="status" value="NOT_ANNOTATED_CDS"/>
    <property type="molecule type" value="Genomic_DNA"/>
</dbReference>
<dbReference type="InParanoid" id="H3A1Y3"/>
<dbReference type="Ensembl" id="ENSLACT00000003687.2">
    <property type="protein sequence ID" value="ENSLACP00000003654.2"/>
    <property type="gene ID" value="ENSLACG00000003256.2"/>
</dbReference>
<comment type="function">
    <text evidence="21">Catalyzes the removal of sialic acid (N-acetylneuraminic acid) moieties from glycoproteins and glycolipids. To be active, it is strictly dependent on its presence in the multienzyme complex. Appears to have a preference for alpha 2-3 and alpha 2-6 sialyl linkage.</text>
</comment>
<keyword evidence="13" id="KW-0442">Lipid degradation</keyword>
<accession>H3A1Y3</accession>
<dbReference type="GO" id="GO:0043202">
    <property type="term" value="C:lysosomal lumen"/>
    <property type="evidence" value="ECO:0007669"/>
    <property type="project" value="UniProtKB-SubCell"/>
</dbReference>
<keyword evidence="19" id="KW-0326">Glycosidase</keyword>
<evidence type="ECO:0000313" key="28">
    <source>
        <dbReference type="Ensembl" id="ENSLACP00000003654.2"/>
    </source>
</evidence>
<dbReference type="GO" id="GO:0046850">
    <property type="term" value="P:regulation of bone remodeling"/>
    <property type="evidence" value="ECO:0007669"/>
    <property type="project" value="Ensembl"/>
</dbReference>
<dbReference type="PANTHER" id="PTHR10628:SF25">
    <property type="entry name" value="SIALIDASE-1"/>
    <property type="match status" value="1"/>
</dbReference>
<evidence type="ECO:0000256" key="10">
    <source>
        <dbReference type="ARBA" id="ARBA00022729"/>
    </source>
</evidence>
<evidence type="ECO:0000256" key="23">
    <source>
        <dbReference type="ARBA" id="ARBA00040509"/>
    </source>
</evidence>
<dbReference type="GO" id="GO:0004308">
    <property type="term" value="F:exo-alpha-sialidase activity"/>
    <property type="evidence" value="ECO:0007669"/>
    <property type="project" value="UniProtKB-EC"/>
</dbReference>
<dbReference type="KEGG" id="lcm:102359749"/>
<gene>
    <name evidence="28" type="primary">NEU1</name>
</gene>
<dbReference type="GO" id="GO:0048742">
    <property type="term" value="P:regulation of skeletal muscle fiber development"/>
    <property type="evidence" value="ECO:0007669"/>
    <property type="project" value="Ensembl"/>
</dbReference>
<dbReference type="GeneID" id="102359749"/>
<feature type="domain" description="Sialidase" evidence="27">
    <location>
        <begin position="63"/>
        <end position="349"/>
    </location>
</feature>
<evidence type="ECO:0000256" key="4">
    <source>
        <dbReference type="ARBA" id="ARBA00004236"/>
    </source>
</evidence>
<keyword evidence="17" id="KW-0458">Lysosome</keyword>
<feature type="chain" id="PRO_5003579798" description="Sialidase-1" evidence="26">
    <location>
        <begin position="24"/>
        <end position="386"/>
    </location>
</feature>
<dbReference type="SUPFAM" id="SSF50939">
    <property type="entry name" value="Sialidases"/>
    <property type="match status" value="1"/>
</dbReference>
<dbReference type="HOGENOM" id="CLU_024620_3_0_1"/>
<evidence type="ECO:0000256" key="8">
    <source>
        <dbReference type="ARBA" id="ARBA00022475"/>
    </source>
</evidence>
<keyword evidence="11" id="KW-0677">Repeat</keyword>
<keyword evidence="8" id="KW-1003">Cell membrane</keyword>
<evidence type="ECO:0000256" key="2">
    <source>
        <dbReference type="ARBA" id="ARBA00004207"/>
    </source>
</evidence>
<dbReference type="EMBL" id="AFYH01254024">
    <property type="status" value="NOT_ANNOTATED_CDS"/>
    <property type="molecule type" value="Genomic_DNA"/>
</dbReference>
<evidence type="ECO:0000256" key="5">
    <source>
        <dbReference type="ARBA" id="ARBA00004541"/>
    </source>
</evidence>
<dbReference type="Gene3D" id="2.120.10.10">
    <property type="match status" value="1"/>
</dbReference>
<evidence type="ECO:0000256" key="25">
    <source>
        <dbReference type="ARBA" id="ARBA00041413"/>
    </source>
</evidence>
<dbReference type="GO" id="GO:0006689">
    <property type="term" value="P:ganglioside catabolic process"/>
    <property type="evidence" value="ECO:0007669"/>
    <property type="project" value="TreeGrafter"/>
</dbReference>
<evidence type="ECO:0000256" key="14">
    <source>
        <dbReference type="ARBA" id="ARBA00023098"/>
    </source>
</evidence>
<evidence type="ECO:0000256" key="6">
    <source>
        <dbReference type="ARBA" id="ARBA00009348"/>
    </source>
</evidence>
<dbReference type="GeneTree" id="ENSGT00950000182944"/>
<sequence length="386" mass="42411">MFRAGSAGAALAFGLVLLVCVGAAPLIQVQPLIMEEQLLWISGQRYGEVSTFRIPLITHTPSGHLLAVAEARKDSASDVGAKFLTVRRSVDKGASWSPISFIVDDGKYPDGLNLGTAVVDEETGSIFIMYSLCAHHYQCNVSSTLLVESSDDGISWSEPRNLTQEVGIKTFLPGPGYGIQKKLPPKKGRLIVCGHGTIEGDGIFCLLSDDHGKRWRYGGSLKSIPYNQPKKDHDFSPDECQPVEMPNGSVLINARNQNFYHCNCRVVVWSLDACESFPLELLTFDETLIDPAVAAGVLLKNGVLFFSNPADLHKRVNLTLRWSVTNGTSWEKETVQIWAWASGYSSMATLSGTIEDDKYIYVIYEKGYKEITESISVVKIHLYGGL</sequence>
<dbReference type="EMBL" id="AFYH01254026">
    <property type="status" value="NOT_ANNOTATED_CDS"/>
    <property type="molecule type" value="Genomic_DNA"/>
</dbReference>
<keyword evidence="15" id="KW-0472">Membrane</keyword>
<evidence type="ECO:0000256" key="16">
    <source>
        <dbReference type="ARBA" id="ARBA00023180"/>
    </source>
</evidence>
<evidence type="ECO:0000256" key="20">
    <source>
        <dbReference type="ARBA" id="ARBA00023329"/>
    </source>
</evidence>
<dbReference type="GO" id="GO:0005765">
    <property type="term" value="C:lysosomal membrane"/>
    <property type="evidence" value="ECO:0007669"/>
    <property type="project" value="UniProtKB-SubCell"/>
</dbReference>
<feature type="signal peptide" evidence="26">
    <location>
        <begin position="1"/>
        <end position="23"/>
    </location>
</feature>
<comment type="similarity">
    <text evidence="6">Belongs to the glycosyl hydrolase 33 family.</text>
</comment>
<reference evidence="29" key="1">
    <citation type="submission" date="2011-08" db="EMBL/GenBank/DDBJ databases">
        <title>The draft genome of Latimeria chalumnae.</title>
        <authorList>
            <person name="Di Palma F."/>
            <person name="Alfoldi J."/>
            <person name="Johnson J."/>
            <person name="Berlin A."/>
            <person name="Gnerre S."/>
            <person name="Jaffe D."/>
            <person name="MacCallum I."/>
            <person name="Young S."/>
            <person name="Walker B.J."/>
            <person name="Lander E."/>
            <person name="Lindblad-Toh K."/>
        </authorList>
    </citation>
    <scope>NUCLEOTIDE SEQUENCE [LARGE SCALE GENOMIC DNA]</scope>
    <source>
        <strain evidence="29">Wild caught</strain>
    </source>
</reference>
<comment type="subcellular location">
    <subcellularLocation>
        <location evidence="4">Cell membrane</location>
    </subcellularLocation>
    <subcellularLocation>
        <location evidence="5">Cytoplasmic vesicle</location>
    </subcellularLocation>
    <subcellularLocation>
        <location evidence="3">Lysosome lumen</location>
    </subcellularLocation>
    <subcellularLocation>
        <location evidence="2">Lysosome membrane</location>
        <topology evidence="2">Peripheral membrane protein</topology>
        <orientation evidence="2">Lumenal side</orientation>
    </subcellularLocation>
</comment>
<dbReference type="Pfam" id="PF13088">
    <property type="entry name" value="BNR_2"/>
    <property type="match status" value="1"/>
</dbReference>
<keyword evidence="9" id="KW-0597">Phosphoprotein</keyword>